<feature type="region of interest" description="Disordered" evidence="1">
    <location>
        <begin position="85"/>
        <end position="108"/>
    </location>
</feature>
<accession>A0A165BTS6</accession>
<reference evidence="2 3" key="1">
    <citation type="journal article" date="2016" name="Mol. Biol. Evol.">
        <title>Comparative Genomics of Early-Diverging Mushroom-Forming Fungi Provides Insights into the Origins of Lignocellulose Decay Capabilities.</title>
        <authorList>
            <person name="Nagy L.G."/>
            <person name="Riley R."/>
            <person name="Tritt A."/>
            <person name="Adam C."/>
            <person name="Daum C."/>
            <person name="Floudas D."/>
            <person name="Sun H."/>
            <person name="Yadav J.S."/>
            <person name="Pangilinan J."/>
            <person name="Larsson K.H."/>
            <person name="Matsuura K."/>
            <person name="Barry K."/>
            <person name="Labutti K."/>
            <person name="Kuo R."/>
            <person name="Ohm R.A."/>
            <person name="Bhattacharya S.S."/>
            <person name="Shirouzu T."/>
            <person name="Yoshinaga Y."/>
            <person name="Martin F.M."/>
            <person name="Grigoriev I.V."/>
            <person name="Hibbett D.S."/>
        </authorList>
    </citation>
    <scope>NUCLEOTIDE SEQUENCE [LARGE SCALE GENOMIC DNA]</scope>
    <source>
        <strain evidence="2 3">HHB12029</strain>
    </source>
</reference>
<dbReference type="InParanoid" id="A0A165BTS6"/>
<evidence type="ECO:0000313" key="3">
    <source>
        <dbReference type="Proteomes" id="UP000077266"/>
    </source>
</evidence>
<dbReference type="Proteomes" id="UP000077266">
    <property type="component" value="Unassembled WGS sequence"/>
</dbReference>
<evidence type="ECO:0000313" key="2">
    <source>
        <dbReference type="EMBL" id="KZV81224.1"/>
    </source>
</evidence>
<protein>
    <submittedName>
        <fullName evidence="2">Uncharacterized protein</fullName>
    </submittedName>
</protein>
<proteinExistence type="predicted"/>
<dbReference type="AlphaFoldDB" id="A0A165BTS6"/>
<dbReference type="EMBL" id="KV426407">
    <property type="protein sequence ID" value="KZV81224.1"/>
    <property type="molecule type" value="Genomic_DNA"/>
</dbReference>
<sequence>MNFASLGTTPGQLTLNELLAMPAEMRQQLLAADPSTLMPNGPIANGAAQGPLVPQTGHGTPSAETAALQAELAHLKAEVESLKQQVPGTENAVGKTSKPRRVPAWYDKNKTPGEAKAAKRLGELALKILRELINVEDVHGTLPHRGHQFPRTLADGEIILGFHVDLVKSPTDSYNAALVNRAIELVEERVKRSVEGFEQIVGCPTIGNDAARWAVKKQFGNLKKTFKEQNDAAAAAKKVVRDHNLRAHSTKKNKCARREVAIDDFIKLYDRDPTTLVQPDWMSADESAHGDADKMTAWWDHLKQPTHMRTKANKPLATQTLLWRAPLHPLTSKKWLTWILHELDRIAAERPDASVRASYPRIPAALDSPGPLVMDPPPKIPPINIVDPSWIATQESMEKPAIIIEQWRNAVATSLEWGSYEEESALWPPALV</sequence>
<organism evidence="2 3">
    <name type="scientific">Exidia glandulosa HHB12029</name>
    <dbReference type="NCBI Taxonomy" id="1314781"/>
    <lineage>
        <taxon>Eukaryota</taxon>
        <taxon>Fungi</taxon>
        <taxon>Dikarya</taxon>
        <taxon>Basidiomycota</taxon>
        <taxon>Agaricomycotina</taxon>
        <taxon>Agaricomycetes</taxon>
        <taxon>Auriculariales</taxon>
        <taxon>Exidiaceae</taxon>
        <taxon>Exidia</taxon>
    </lineage>
</organism>
<name>A0A165BTS6_EXIGL</name>
<dbReference type="STRING" id="1314781.A0A165BTS6"/>
<evidence type="ECO:0000256" key="1">
    <source>
        <dbReference type="SAM" id="MobiDB-lite"/>
    </source>
</evidence>
<gene>
    <name evidence="2" type="ORF">EXIGLDRAFT_704090</name>
</gene>
<keyword evidence="3" id="KW-1185">Reference proteome</keyword>
<dbReference type="OrthoDB" id="10678930at2759"/>